<feature type="region of interest" description="Disordered" evidence="1">
    <location>
        <begin position="32"/>
        <end position="186"/>
    </location>
</feature>
<dbReference type="EMBL" id="ML996692">
    <property type="protein sequence ID" value="KAF2401962.1"/>
    <property type="molecule type" value="Genomic_DNA"/>
</dbReference>
<feature type="region of interest" description="Disordered" evidence="1">
    <location>
        <begin position="342"/>
        <end position="367"/>
    </location>
</feature>
<gene>
    <name evidence="2" type="ORF">EJ06DRAFT_369743</name>
</gene>
<dbReference type="Proteomes" id="UP000799640">
    <property type="component" value="Unassembled WGS sequence"/>
</dbReference>
<accession>A0A6G1I130</accession>
<feature type="compositionally biased region" description="Basic and acidic residues" evidence="1">
    <location>
        <begin position="86"/>
        <end position="104"/>
    </location>
</feature>
<proteinExistence type="predicted"/>
<dbReference type="PANTHER" id="PTHR37048:SF2">
    <property type="entry name" value="QUESTIONABLE PROTEIN"/>
    <property type="match status" value="1"/>
</dbReference>
<evidence type="ECO:0000256" key="1">
    <source>
        <dbReference type="SAM" id="MobiDB-lite"/>
    </source>
</evidence>
<keyword evidence="3" id="KW-1185">Reference proteome</keyword>
<feature type="compositionally biased region" description="Polar residues" evidence="1">
    <location>
        <begin position="393"/>
        <end position="413"/>
    </location>
</feature>
<dbReference type="OrthoDB" id="4839885at2759"/>
<feature type="compositionally biased region" description="Basic and acidic residues" evidence="1">
    <location>
        <begin position="165"/>
        <end position="186"/>
    </location>
</feature>
<dbReference type="AlphaFoldDB" id="A0A6G1I130"/>
<sequence length="493" mass="54499">MATQTQTHSLTTLNFAVPKQLYIPPQKRRLGCELLSPTHKTAENTQPSAESDSTRGRNSAHAPSKYLDSSGPPAEHRASNAPIFTEGKRREISPDKAKKMKDPWRGTMNPTQQPLGPKVDTIVTDQNSGQVSNEIDTGETAENSGQDPVEHDTSETDENSGQDPAKIESDVKPKNNGPDRSKPDFCEDNVRAGRILYLPRKDQIAPESNVHNELGRDNAYEHPVLILSNPDEQGKATFAILSSCRGKTVTEKYKNKDVRRQHLLIRHGNESGHNGLPVLELEGGATLPRRTYVKTLETFNMGTRYFDEYIVKGDPWKGSLTPMSLDKVKAHVAEQQRVQNFLNRHNASKRTRNPAGRWGQDSVRQPSNRRCQVYNSVGEPHLGCPVITATSISSQGRMKQKVTSSWNTSNHQSDISDGRDRQASGLLQQRAVRTASSDCLKDPKSSNSQAPHDAADANRATSSSTLGIINQIRWMVATPKAIRLLQQRAVGTS</sequence>
<protein>
    <submittedName>
        <fullName evidence="2">Uncharacterized protein</fullName>
    </submittedName>
</protein>
<feature type="region of interest" description="Disordered" evidence="1">
    <location>
        <begin position="393"/>
        <end position="461"/>
    </location>
</feature>
<dbReference type="PANTHER" id="PTHR37048">
    <property type="entry name" value="QUESTIONABLE PROTEIN"/>
    <property type="match status" value="1"/>
</dbReference>
<name>A0A6G1I130_9PEZI</name>
<reference evidence="2" key="1">
    <citation type="journal article" date="2020" name="Stud. Mycol.">
        <title>101 Dothideomycetes genomes: a test case for predicting lifestyles and emergence of pathogens.</title>
        <authorList>
            <person name="Haridas S."/>
            <person name="Albert R."/>
            <person name="Binder M."/>
            <person name="Bloem J."/>
            <person name="Labutti K."/>
            <person name="Salamov A."/>
            <person name="Andreopoulos B."/>
            <person name="Baker S."/>
            <person name="Barry K."/>
            <person name="Bills G."/>
            <person name="Bluhm B."/>
            <person name="Cannon C."/>
            <person name="Castanera R."/>
            <person name="Culley D."/>
            <person name="Daum C."/>
            <person name="Ezra D."/>
            <person name="Gonzalez J."/>
            <person name="Henrissat B."/>
            <person name="Kuo A."/>
            <person name="Liang C."/>
            <person name="Lipzen A."/>
            <person name="Lutzoni F."/>
            <person name="Magnuson J."/>
            <person name="Mondo S."/>
            <person name="Nolan M."/>
            <person name="Ohm R."/>
            <person name="Pangilinan J."/>
            <person name="Park H.-J."/>
            <person name="Ramirez L."/>
            <person name="Alfaro M."/>
            <person name="Sun H."/>
            <person name="Tritt A."/>
            <person name="Yoshinaga Y."/>
            <person name="Zwiers L.-H."/>
            <person name="Turgeon B."/>
            <person name="Goodwin S."/>
            <person name="Spatafora J."/>
            <person name="Crous P."/>
            <person name="Grigoriev I."/>
        </authorList>
    </citation>
    <scope>NUCLEOTIDE SEQUENCE</scope>
    <source>
        <strain evidence="2">CBS 262.69</strain>
    </source>
</reference>
<organism evidence="2 3">
    <name type="scientific">Trichodelitschia bisporula</name>
    <dbReference type="NCBI Taxonomy" id="703511"/>
    <lineage>
        <taxon>Eukaryota</taxon>
        <taxon>Fungi</taxon>
        <taxon>Dikarya</taxon>
        <taxon>Ascomycota</taxon>
        <taxon>Pezizomycotina</taxon>
        <taxon>Dothideomycetes</taxon>
        <taxon>Dothideomycetes incertae sedis</taxon>
        <taxon>Phaeotrichales</taxon>
        <taxon>Phaeotrichaceae</taxon>
        <taxon>Trichodelitschia</taxon>
    </lineage>
</organism>
<evidence type="ECO:0000313" key="2">
    <source>
        <dbReference type="EMBL" id="KAF2401962.1"/>
    </source>
</evidence>
<feature type="compositionally biased region" description="Polar residues" evidence="1">
    <location>
        <begin position="123"/>
        <end position="146"/>
    </location>
</feature>
<evidence type="ECO:0000313" key="3">
    <source>
        <dbReference type="Proteomes" id="UP000799640"/>
    </source>
</evidence>